<dbReference type="Pfam" id="PF11239">
    <property type="entry name" value="DUF3040"/>
    <property type="match status" value="1"/>
</dbReference>
<keyword evidence="1" id="KW-0812">Transmembrane</keyword>
<evidence type="ECO:0000313" key="2">
    <source>
        <dbReference type="EMBL" id="NMH94871.1"/>
    </source>
</evidence>
<evidence type="ECO:0000256" key="1">
    <source>
        <dbReference type="SAM" id="Phobius"/>
    </source>
</evidence>
<keyword evidence="1" id="KW-0472">Membrane</keyword>
<accession>A0A848DR55</accession>
<sequence length="92" mass="10210">MLNDGERRRLEALEHQIRLGDPDLAAALHTMRLPPDGPTSWRAIAFVVIAPLVIELFIVTFGILATTMITAIAMCAIVGGPRPRQHNRDRSR</sequence>
<dbReference type="RefSeq" id="WP_169415546.1">
    <property type="nucleotide sequence ID" value="NZ_JAAXKZ010000137.1"/>
</dbReference>
<dbReference type="Proteomes" id="UP000586918">
    <property type="component" value="Unassembled WGS sequence"/>
</dbReference>
<dbReference type="AlphaFoldDB" id="A0A848DR55"/>
<keyword evidence="1" id="KW-1133">Transmembrane helix</keyword>
<keyword evidence="3" id="KW-1185">Reference proteome</keyword>
<dbReference type="EMBL" id="JAAXKZ010000137">
    <property type="protein sequence ID" value="NMH94871.1"/>
    <property type="molecule type" value="Genomic_DNA"/>
</dbReference>
<comment type="caution">
    <text evidence="2">The sequence shown here is derived from an EMBL/GenBank/DDBJ whole genome shotgun (WGS) entry which is preliminary data.</text>
</comment>
<protein>
    <submittedName>
        <fullName evidence="2">DUF3040 domain-containing protein</fullName>
    </submittedName>
</protein>
<proteinExistence type="predicted"/>
<feature type="transmembrane region" description="Helical" evidence="1">
    <location>
        <begin position="45"/>
        <end position="78"/>
    </location>
</feature>
<gene>
    <name evidence="2" type="ORF">HF519_25525</name>
</gene>
<organism evidence="2 3">
    <name type="scientific">Pseudonocardia bannensis</name>
    <dbReference type="NCBI Taxonomy" id="630973"/>
    <lineage>
        <taxon>Bacteria</taxon>
        <taxon>Bacillati</taxon>
        <taxon>Actinomycetota</taxon>
        <taxon>Actinomycetes</taxon>
        <taxon>Pseudonocardiales</taxon>
        <taxon>Pseudonocardiaceae</taxon>
        <taxon>Pseudonocardia</taxon>
    </lineage>
</organism>
<reference evidence="2 3" key="1">
    <citation type="submission" date="2020-04" db="EMBL/GenBank/DDBJ databases">
        <authorList>
            <person name="Klaysubun C."/>
            <person name="Duangmal K."/>
            <person name="Lipun K."/>
        </authorList>
    </citation>
    <scope>NUCLEOTIDE SEQUENCE [LARGE SCALE GENOMIC DNA]</scope>
    <source>
        <strain evidence="2 3">DSM 45300</strain>
    </source>
</reference>
<name>A0A848DR55_9PSEU</name>
<dbReference type="InterPro" id="IPR021401">
    <property type="entry name" value="DUF3040"/>
</dbReference>
<evidence type="ECO:0000313" key="3">
    <source>
        <dbReference type="Proteomes" id="UP000586918"/>
    </source>
</evidence>